<dbReference type="PANTHER" id="PTHR32387:SF0">
    <property type="entry name" value="PROTEIN NO VEIN"/>
    <property type="match status" value="1"/>
</dbReference>
<dbReference type="InterPro" id="IPR036890">
    <property type="entry name" value="HATPase_C_sf"/>
</dbReference>
<accession>A0A1Q9D9A7</accession>
<comment type="caution">
    <text evidence="3">The sequence shown here is derived from an EMBL/GenBank/DDBJ whole genome shotgun (WGS) entry which is preliminary data.</text>
</comment>
<protein>
    <submittedName>
        <fullName evidence="3">Uncharacterized protein</fullName>
    </submittedName>
</protein>
<dbReference type="EMBL" id="LSRX01000649">
    <property type="protein sequence ID" value="OLP91764.1"/>
    <property type="molecule type" value="Genomic_DNA"/>
</dbReference>
<evidence type="ECO:0000313" key="4">
    <source>
        <dbReference type="Proteomes" id="UP000186817"/>
    </source>
</evidence>
<keyword evidence="4" id="KW-1185">Reference proteome</keyword>
<feature type="coiled-coil region" evidence="1">
    <location>
        <begin position="779"/>
        <end position="806"/>
    </location>
</feature>
<dbReference type="NCBIfam" id="NF047352">
    <property type="entry name" value="P_loop_sacsin"/>
    <property type="match status" value="1"/>
</dbReference>
<dbReference type="Pfam" id="PF11523">
    <property type="entry name" value="DUF3223"/>
    <property type="match status" value="1"/>
</dbReference>
<evidence type="ECO:0000256" key="1">
    <source>
        <dbReference type="SAM" id="Coils"/>
    </source>
</evidence>
<feature type="compositionally biased region" description="Basic residues" evidence="2">
    <location>
        <begin position="389"/>
        <end position="398"/>
    </location>
</feature>
<evidence type="ECO:0000313" key="3">
    <source>
        <dbReference type="EMBL" id="OLP91764.1"/>
    </source>
</evidence>
<feature type="coiled-coil region" evidence="1">
    <location>
        <begin position="167"/>
        <end position="194"/>
    </location>
</feature>
<feature type="region of interest" description="Disordered" evidence="2">
    <location>
        <begin position="285"/>
        <end position="348"/>
    </location>
</feature>
<sequence length="1026" mass="112039">MDGKDAGALGGAIGSDNPAMMGCGCGTGGMNPMGGMCGMGPMCGGGMAGMPMGGGMMGKGGMPGSMPGNMPGNMPGAMGGGMGGMGTMMPNMMGNMGGTMGNGMMGMGGMNPMMAMMGMMMGMQAAMGSGETADATPTIKAEDKHVDARVKAICNDFGISGDTVMRLNDAMREREDYDEDLQALHKLMERATKDGKKPLEVMLAQIRAIRANRFPGKELLDPEVWEFICKYNLDDRVMNRLIDTLNNRKNKRKDTLQALNDRLGNAQQPTGLGLLVRLLEGLDETGRLPSPPRRLGGSGTFRPTGTFLHPQASSREAREGREQERSRGRRSEKRSRSRLSPVTQQSAAVTRKFQAGHLQCWLAAAIMFTKGKAGKQKHGSHSLYESKGHSGKHGKGSWKGRGEEEFRCPTPSCDSTSLEKLWQGLEPERGVSDRALALPSSQPMYAFDKGHVLGGAGEMYFEVLGRCRIRLVRDASTQMSQEDQADFQVAATVAGHRFRSVNELQSHIVSIREAGRNDASDGNGPRRLTDEEEVLMKEIFSYHPRAAKKLKGVLFTQVRPSAKSNNPTHLTFSVMRSEHDGEDISYMSCLRRLAEVHAGRMPTERVTPVATITSNENGVQLQLQEWAPRLAPGVDVLGVRVELSTHQLYLHFAGSISGPWPLQNLGERATANLMIVMDCPCGEVSIRWVAPFRLKSAAVLREGDVAAASIRRSLEALLQEGDLSTLSEEEVRRIAGQALVRSLGNSLHMARSRRGAKSQADTLVRMAQGQMKEVTHEQLLQAKLDLQQALEEKQGLAAANTKLRQDLDVMRMKVMPEPKASQKPTPSVQPASKNCDAIASDSTAEEQIMKLRRDLCQSIHPLMASMLRKSLQLFSFEPYSGPVRALWELLQNADDCSFHDVPSVKIIQTSDYLWVEYNEKGFVFEDVQALCNVGASTKGADQTGQKGIGFKASFVLSSRPHIFSNPFRFFFDESADCPLPQVTPRLVPPEAKVPLLPPPHGTAVYLPLRQNFIELLQEVARHPISV</sequence>
<dbReference type="Gene3D" id="3.30.565.10">
    <property type="entry name" value="Histidine kinase-like ATPase, C-terminal domain"/>
    <property type="match status" value="1"/>
</dbReference>
<dbReference type="InterPro" id="IPR052957">
    <property type="entry name" value="Auxin_embryo_med"/>
</dbReference>
<dbReference type="Gene3D" id="3.10.450.40">
    <property type="match status" value="1"/>
</dbReference>
<evidence type="ECO:0000256" key="2">
    <source>
        <dbReference type="SAM" id="MobiDB-lite"/>
    </source>
</evidence>
<dbReference type="PANTHER" id="PTHR32387">
    <property type="entry name" value="WU:FJ29H11"/>
    <property type="match status" value="1"/>
</dbReference>
<dbReference type="Proteomes" id="UP000186817">
    <property type="component" value="Unassembled WGS sequence"/>
</dbReference>
<gene>
    <name evidence="3" type="ORF">AK812_SmicGene26485</name>
</gene>
<dbReference type="SUPFAM" id="SSF55874">
    <property type="entry name" value="ATPase domain of HSP90 chaperone/DNA topoisomerase II/histidine kinase"/>
    <property type="match status" value="1"/>
</dbReference>
<dbReference type="OrthoDB" id="444610at2759"/>
<feature type="compositionally biased region" description="Basic and acidic residues" evidence="2">
    <location>
        <begin position="315"/>
        <end position="326"/>
    </location>
</feature>
<proteinExistence type="predicted"/>
<organism evidence="3 4">
    <name type="scientific">Symbiodinium microadriaticum</name>
    <name type="common">Dinoflagellate</name>
    <name type="synonym">Zooxanthella microadriatica</name>
    <dbReference type="NCBI Taxonomy" id="2951"/>
    <lineage>
        <taxon>Eukaryota</taxon>
        <taxon>Sar</taxon>
        <taxon>Alveolata</taxon>
        <taxon>Dinophyceae</taxon>
        <taxon>Suessiales</taxon>
        <taxon>Symbiodiniaceae</taxon>
        <taxon>Symbiodinium</taxon>
    </lineage>
</organism>
<keyword evidence="1" id="KW-0175">Coiled coil</keyword>
<dbReference type="AlphaFoldDB" id="A0A1Q9D9A7"/>
<feature type="compositionally biased region" description="Basic residues" evidence="2">
    <location>
        <begin position="327"/>
        <end position="337"/>
    </location>
</feature>
<reference evidence="3 4" key="1">
    <citation type="submission" date="2016-02" db="EMBL/GenBank/DDBJ databases">
        <title>Genome analysis of coral dinoflagellate symbionts highlights evolutionary adaptations to a symbiotic lifestyle.</title>
        <authorList>
            <person name="Aranda M."/>
            <person name="Li Y."/>
            <person name="Liew Y.J."/>
            <person name="Baumgarten S."/>
            <person name="Simakov O."/>
            <person name="Wilson M."/>
            <person name="Piel J."/>
            <person name="Ashoor H."/>
            <person name="Bougouffa S."/>
            <person name="Bajic V.B."/>
            <person name="Ryu T."/>
            <person name="Ravasi T."/>
            <person name="Bayer T."/>
            <person name="Micklem G."/>
            <person name="Kim H."/>
            <person name="Bhak J."/>
            <person name="Lajeunesse T.C."/>
            <person name="Voolstra C.R."/>
        </authorList>
    </citation>
    <scope>NUCLEOTIDE SEQUENCE [LARGE SCALE GENOMIC DNA]</scope>
    <source>
        <strain evidence="3 4">CCMP2467</strain>
    </source>
</reference>
<feature type="region of interest" description="Disordered" evidence="2">
    <location>
        <begin position="375"/>
        <end position="403"/>
    </location>
</feature>
<name>A0A1Q9D9A7_SYMMI</name>